<feature type="transmembrane region" description="Helical" evidence="7">
    <location>
        <begin position="116"/>
        <end position="134"/>
    </location>
</feature>
<organism evidence="9">
    <name type="scientific">marine sediment metagenome</name>
    <dbReference type="NCBI Taxonomy" id="412755"/>
    <lineage>
        <taxon>unclassified sequences</taxon>
        <taxon>metagenomes</taxon>
        <taxon>ecological metagenomes</taxon>
    </lineage>
</organism>
<accession>X1KI98</accession>
<keyword evidence="2" id="KW-1003">Cell membrane</keyword>
<protein>
    <recommendedName>
        <fullName evidence="8">TRAP C4-dicarboxylate transport system permease DctM subunit domain-containing protein</fullName>
    </recommendedName>
</protein>
<feature type="transmembrane region" description="Helical" evidence="7">
    <location>
        <begin position="140"/>
        <end position="158"/>
    </location>
</feature>
<keyword evidence="4 7" id="KW-0812">Transmembrane</keyword>
<keyword evidence="6 7" id="KW-0472">Membrane</keyword>
<evidence type="ECO:0000256" key="4">
    <source>
        <dbReference type="ARBA" id="ARBA00022692"/>
    </source>
</evidence>
<keyword evidence="5 7" id="KW-1133">Transmembrane helix</keyword>
<sequence>MIAATTGSGATGTAVMGKIAVPEMRKYGYDMTLATGATASSGTVGILIPPSGSFVIIGVLAELSIGKLFIAGILPGILSVLIYMAMVNVRCTMNPKLAPTGQEFSWKERIFSLKKGWGVAVIFVVVIGGLYAGIASAIEVAALGCFIALVMVFIAMAGGKSTWVMLKDAVLDTIGLCAMIFAFIIGAGIFSLFITLSGVIPLLVHFVAGLALPRLLILLMICAIYIPLGMFFDPLSMV</sequence>
<evidence type="ECO:0000259" key="8">
    <source>
        <dbReference type="Pfam" id="PF06808"/>
    </source>
</evidence>
<feature type="non-terminal residue" evidence="9">
    <location>
        <position position="238"/>
    </location>
</feature>
<gene>
    <name evidence="9" type="ORF">S06H3_12287</name>
</gene>
<proteinExistence type="predicted"/>
<name>X1KI98_9ZZZZ</name>
<evidence type="ECO:0000256" key="6">
    <source>
        <dbReference type="ARBA" id="ARBA00023136"/>
    </source>
</evidence>
<feature type="transmembrane region" description="Helical" evidence="7">
    <location>
        <begin position="170"/>
        <end position="196"/>
    </location>
</feature>
<feature type="transmembrane region" description="Helical" evidence="7">
    <location>
        <begin position="68"/>
        <end position="87"/>
    </location>
</feature>
<evidence type="ECO:0000256" key="3">
    <source>
        <dbReference type="ARBA" id="ARBA00022519"/>
    </source>
</evidence>
<feature type="domain" description="TRAP C4-dicarboxylate transport system permease DctM subunit" evidence="8">
    <location>
        <begin position="1"/>
        <end position="237"/>
    </location>
</feature>
<dbReference type="AlphaFoldDB" id="X1KI98"/>
<dbReference type="Pfam" id="PF06808">
    <property type="entry name" value="DctM"/>
    <property type="match status" value="1"/>
</dbReference>
<dbReference type="PANTHER" id="PTHR33362:SF5">
    <property type="entry name" value="C4-DICARBOXYLATE TRAP TRANSPORTER LARGE PERMEASE PROTEIN DCTM"/>
    <property type="match status" value="1"/>
</dbReference>
<dbReference type="EMBL" id="BARV01006020">
    <property type="protein sequence ID" value="GAI06772.1"/>
    <property type="molecule type" value="Genomic_DNA"/>
</dbReference>
<evidence type="ECO:0000256" key="2">
    <source>
        <dbReference type="ARBA" id="ARBA00022475"/>
    </source>
</evidence>
<dbReference type="InterPro" id="IPR004681">
    <property type="entry name" value="TRAP_DctM"/>
</dbReference>
<dbReference type="InterPro" id="IPR010656">
    <property type="entry name" value="DctM"/>
</dbReference>
<dbReference type="GO" id="GO:0005886">
    <property type="term" value="C:plasma membrane"/>
    <property type="evidence" value="ECO:0007669"/>
    <property type="project" value="UniProtKB-SubCell"/>
</dbReference>
<dbReference type="PANTHER" id="PTHR33362">
    <property type="entry name" value="SIALIC ACID TRAP TRANSPORTER PERMEASE PROTEIN SIAT-RELATED"/>
    <property type="match status" value="1"/>
</dbReference>
<comment type="caution">
    <text evidence="9">The sequence shown here is derived from an EMBL/GenBank/DDBJ whole genome shotgun (WGS) entry which is preliminary data.</text>
</comment>
<feature type="transmembrane region" description="Helical" evidence="7">
    <location>
        <begin position="202"/>
        <end position="228"/>
    </location>
</feature>
<evidence type="ECO:0000256" key="5">
    <source>
        <dbReference type="ARBA" id="ARBA00022989"/>
    </source>
</evidence>
<keyword evidence="3" id="KW-0997">Cell inner membrane</keyword>
<comment type="subcellular location">
    <subcellularLocation>
        <location evidence="1">Cell inner membrane</location>
        <topology evidence="1">Multi-pass membrane protein</topology>
    </subcellularLocation>
</comment>
<evidence type="ECO:0000256" key="1">
    <source>
        <dbReference type="ARBA" id="ARBA00004429"/>
    </source>
</evidence>
<dbReference type="GO" id="GO:0022857">
    <property type="term" value="F:transmembrane transporter activity"/>
    <property type="evidence" value="ECO:0007669"/>
    <property type="project" value="TreeGrafter"/>
</dbReference>
<reference evidence="9" key="1">
    <citation type="journal article" date="2014" name="Front. Microbiol.">
        <title>High frequency of phylogenetically diverse reductive dehalogenase-homologous genes in deep subseafloor sedimentary metagenomes.</title>
        <authorList>
            <person name="Kawai M."/>
            <person name="Futagami T."/>
            <person name="Toyoda A."/>
            <person name="Takaki Y."/>
            <person name="Nishi S."/>
            <person name="Hori S."/>
            <person name="Arai W."/>
            <person name="Tsubouchi T."/>
            <person name="Morono Y."/>
            <person name="Uchiyama I."/>
            <person name="Ito T."/>
            <person name="Fujiyama A."/>
            <person name="Inagaki F."/>
            <person name="Takami H."/>
        </authorList>
    </citation>
    <scope>NUCLEOTIDE SEQUENCE</scope>
    <source>
        <strain evidence="9">Expedition CK06-06</strain>
    </source>
</reference>
<evidence type="ECO:0000256" key="7">
    <source>
        <dbReference type="SAM" id="Phobius"/>
    </source>
</evidence>
<evidence type="ECO:0000313" key="9">
    <source>
        <dbReference type="EMBL" id="GAI06772.1"/>
    </source>
</evidence>